<proteinExistence type="predicted"/>
<dbReference type="PROSITE" id="PS50878">
    <property type="entry name" value="RT_POL"/>
    <property type="match status" value="1"/>
</dbReference>
<evidence type="ECO:0000259" key="1">
    <source>
        <dbReference type="PROSITE" id="PS50878"/>
    </source>
</evidence>
<dbReference type="CDD" id="cd01650">
    <property type="entry name" value="RT_nLTR_like"/>
    <property type="match status" value="1"/>
</dbReference>
<dbReference type="Pfam" id="PF00078">
    <property type="entry name" value="RVT_1"/>
    <property type="match status" value="1"/>
</dbReference>
<dbReference type="EMBL" id="LSMT01000646">
    <property type="protein sequence ID" value="PFX15469.1"/>
    <property type="molecule type" value="Genomic_DNA"/>
</dbReference>
<reference evidence="3" key="1">
    <citation type="journal article" date="2017" name="bioRxiv">
        <title>Comparative analysis of the genomes of Stylophora pistillata and Acropora digitifera provides evidence for extensive differences between species of corals.</title>
        <authorList>
            <person name="Voolstra C.R."/>
            <person name="Li Y."/>
            <person name="Liew Y.J."/>
            <person name="Baumgarten S."/>
            <person name="Zoccola D."/>
            <person name="Flot J.-F."/>
            <person name="Tambutte S."/>
            <person name="Allemand D."/>
            <person name="Aranda M."/>
        </authorList>
    </citation>
    <scope>NUCLEOTIDE SEQUENCE [LARGE SCALE GENOMIC DNA]</scope>
</reference>
<keyword evidence="2" id="KW-0695">RNA-directed DNA polymerase</keyword>
<dbReference type="Proteomes" id="UP000225706">
    <property type="component" value="Unassembled WGS sequence"/>
</dbReference>
<gene>
    <name evidence="2" type="ORF">AWC38_SpisGene20305</name>
</gene>
<organism evidence="2 3">
    <name type="scientific">Stylophora pistillata</name>
    <name type="common">Smooth cauliflower coral</name>
    <dbReference type="NCBI Taxonomy" id="50429"/>
    <lineage>
        <taxon>Eukaryota</taxon>
        <taxon>Metazoa</taxon>
        <taxon>Cnidaria</taxon>
        <taxon>Anthozoa</taxon>
        <taxon>Hexacorallia</taxon>
        <taxon>Scleractinia</taxon>
        <taxon>Astrocoeniina</taxon>
        <taxon>Pocilloporidae</taxon>
        <taxon>Stylophora</taxon>
    </lineage>
</organism>
<dbReference type="AlphaFoldDB" id="A0A2B4RF95"/>
<feature type="domain" description="Reverse transcriptase" evidence="1">
    <location>
        <begin position="68"/>
        <end position="321"/>
    </location>
</feature>
<keyword evidence="2" id="KW-0808">Transferase</keyword>
<protein>
    <submittedName>
        <fullName evidence="2">Putative RNA-directed DNA polymerase from transposon X-element</fullName>
    </submittedName>
</protein>
<comment type="caution">
    <text evidence="2">The sequence shown here is derived from an EMBL/GenBank/DDBJ whole genome shotgun (WGS) entry which is preliminary data.</text>
</comment>
<name>A0A2B4RF95_STYPI</name>
<dbReference type="GO" id="GO:0003964">
    <property type="term" value="F:RNA-directed DNA polymerase activity"/>
    <property type="evidence" value="ECO:0007669"/>
    <property type="project" value="UniProtKB-KW"/>
</dbReference>
<dbReference type="OrthoDB" id="5988594at2759"/>
<sequence length="403" mass="45429">MKQIDNIPSLGPSPYPDIPSSVFDVSGIIKLLANINSNKANGPDLIQCWVLKEAAAEITPFLQFLYTQSVATGQLPADWQKANITPVSEKGDKHQPANYRPISLTAMPCKILEHIIFHDIMAHLDSMNILIKSQHGFRRKLSCETQLVTTIEEIGRALDNGNQSDLIIMDFSKAFDTVPHQRLISKLDYYGIRGNLKSWITTWLTCGEQSVVIDGLSSPAVHASSGVPQGTVLGPLMLLLYINDIGDNCNSAIRLFADDTILYSIIESTLDAGQLQLDLSTIEQWAKKWLMQFNPNKCFVMRVTRKSHPIIFDYKLMGHTLESASHYPYLEVELSSSLDWSHHIDMKTNKANRTLGFLKRNLGKCPESIKELSYKSLVRPHLEYARTVWDPWKDKHINQIEAV</sequence>
<keyword evidence="3" id="KW-1185">Reference proteome</keyword>
<evidence type="ECO:0000313" key="2">
    <source>
        <dbReference type="EMBL" id="PFX15469.1"/>
    </source>
</evidence>
<accession>A0A2B4RF95</accession>
<dbReference type="PANTHER" id="PTHR33332">
    <property type="entry name" value="REVERSE TRANSCRIPTASE DOMAIN-CONTAINING PROTEIN"/>
    <property type="match status" value="1"/>
</dbReference>
<keyword evidence="2" id="KW-0548">Nucleotidyltransferase</keyword>
<dbReference type="InterPro" id="IPR000477">
    <property type="entry name" value="RT_dom"/>
</dbReference>
<dbReference type="InterPro" id="IPR043502">
    <property type="entry name" value="DNA/RNA_pol_sf"/>
</dbReference>
<evidence type="ECO:0000313" key="3">
    <source>
        <dbReference type="Proteomes" id="UP000225706"/>
    </source>
</evidence>
<dbReference type="SUPFAM" id="SSF56672">
    <property type="entry name" value="DNA/RNA polymerases"/>
    <property type="match status" value="1"/>
</dbReference>